<keyword evidence="2" id="KW-1185">Reference proteome</keyword>
<reference evidence="1" key="1">
    <citation type="submission" date="2008-01" db="EMBL/GenBank/DDBJ databases">
        <title>Complete sequence of Shewanella halifaxensis HAW-EB4.</title>
        <authorList>
            <consortium name="US DOE Joint Genome Institute"/>
            <person name="Copeland A."/>
            <person name="Lucas S."/>
            <person name="Lapidus A."/>
            <person name="Glavina del Rio T."/>
            <person name="Dalin E."/>
            <person name="Tice H."/>
            <person name="Bruce D."/>
            <person name="Goodwin L."/>
            <person name="Pitluck S."/>
            <person name="Sims D."/>
            <person name="Brettin T."/>
            <person name="Detter J.C."/>
            <person name="Han C."/>
            <person name="Kuske C.R."/>
            <person name="Schmutz J."/>
            <person name="Larimer F."/>
            <person name="Land M."/>
            <person name="Hauser L."/>
            <person name="Kyrpides N."/>
            <person name="Kim E."/>
            <person name="Zhao J.-S."/>
            <person name="Richardson P."/>
        </authorList>
    </citation>
    <scope>NUCLEOTIDE SEQUENCE [LARGE SCALE GENOMIC DNA]</scope>
    <source>
        <strain evidence="1">HAW-EB4</strain>
    </source>
</reference>
<protein>
    <submittedName>
        <fullName evidence="1">Uncharacterized protein</fullName>
    </submittedName>
</protein>
<dbReference type="eggNOG" id="ENOG5033EE7">
    <property type="taxonomic scope" value="Bacteria"/>
</dbReference>
<dbReference type="EMBL" id="CP000931">
    <property type="protein sequence ID" value="ABZ75910.1"/>
    <property type="molecule type" value="Genomic_DNA"/>
</dbReference>
<gene>
    <name evidence="1" type="ordered locus">Shal_1343</name>
</gene>
<dbReference type="STRING" id="458817.Shal_1343"/>
<dbReference type="KEGG" id="shl:Shal_1343"/>
<dbReference type="Proteomes" id="UP000001317">
    <property type="component" value="Chromosome"/>
</dbReference>
<sequence length="65" mass="6560">MALSQSSLKGKIVSELEARGFTTNGEHAFAAKMAEAIAAAVVAEITSNAQVQVTGGSSSGTYKVS</sequence>
<accession>B0TLG0</accession>
<organism evidence="1 2">
    <name type="scientific">Shewanella halifaxensis (strain HAW-EB4)</name>
    <dbReference type="NCBI Taxonomy" id="458817"/>
    <lineage>
        <taxon>Bacteria</taxon>
        <taxon>Pseudomonadati</taxon>
        <taxon>Pseudomonadota</taxon>
        <taxon>Gammaproteobacteria</taxon>
        <taxon>Alteromonadales</taxon>
        <taxon>Shewanellaceae</taxon>
        <taxon>Shewanella</taxon>
    </lineage>
</organism>
<name>B0TLG0_SHEHH</name>
<evidence type="ECO:0000313" key="1">
    <source>
        <dbReference type="EMBL" id="ABZ75910.1"/>
    </source>
</evidence>
<dbReference type="HOGENOM" id="CLU_205655_0_0_6"/>
<dbReference type="AlphaFoldDB" id="B0TLG0"/>
<evidence type="ECO:0000313" key="2">
    <source>
        <dbReference type="Proteomes" id="UP000001317"/>
    </source>
</evidence>
<dbReference type="RefSeq" id="WP_012276451.1">
    <property type="nucleotide sequence ID" value="NC_010334.1"/>
</dbReference>
<proteinExistence type="predicted"/>